<dbReference type="EMBL" id="BAAATA010000012">
    <property type="protein sequence ID" value="GAA2488003.1"/>
    <property type="molecule type" value="Genomic_DNA"/>
</dbReference>
<accession>A0ABP5YXV7</accession>
<evidence type="ECO:0000256" key="1">
    <source>
        <dbReference type="SAM" id="MobiDB-lite"/>
    </source>
</evidence>
<protein>
    <submittedName>
        <fullName evidence="2">Uncharacterized protein</fullName>
    </submittedName>
</protein>
<dbReference type="Proteomes" id="UP001501358">
    <property type="component" value="Unassembled WGS sequence"/>
</dbReference>
<feature type="compositionally biased region" description="Polar residues" evidence="1">
    <location>
        <begin position="101"/>
        <end position="110"/>
    </location>
</feature>
<evidence type="ECO:0000313" key="3">
    <source>
        <dbReference type="Proteomes" id="UP001501358"/>
    </source>
</evidence>
<proteinExistence type="predicted"/>
<sequence>MSGSVLPRSGPVLPRPAPSGPVLPPSGPVLPRPVRGSRRLGRGGDRRADGAPPRIVFTRLCHDPRTREYHERRTQEGRTRRESIRCLRPHAAREVSDPVGTVSSVPSSQGRPRKMRGSDG</sequence>
<reference evidence="3" key="1">
    <citation type="journal article" date="2019" name="Int. J. Syst. Evol. Microbiol.">
        <title>The Global Catalogue of Microorganisms (GCM) 10K type strain sequencing project: providing services to taxonomists for standard genome sequencing and annotation.</title>
        <authorList>
            <consortium name="The Broad Institute Genomics Platform"/>
            <consortium name="The Broad Institute Genome Sequencing Center for Infectious Disease"/>
            <person name="Wu L."/>
            <person name="Ma J."/>
        </authorList>
    </citation>
    <scope>NUCLEOTIDE SEQUENCE [LARGE SCALE GENOMIC DNA]</scope>
    <source>
        <strain evidence="3">JCM 6307</strain>
    </source>
</reference>
<organism evidence="2 3">
    <name type="scientific">Streptomyces thermolineatus</name>
    <dbReference type="NCBI Taxonomy" id="44033"/>
    <lineage>
        <taxon>Bacteria</taxon>
        <taxon>Bacillati</taxon>
        <taxon>Actinomycetota</taxon>
        <taxon>Actinomycetes</taxon>
        <taxon>Kitasatosporales</taxon>
        <taxon>Streptomycetaceae</taxon>
        <taxon>Streptomyces</taxon>
    </lineage>
</organism>
<evidence type="ECO:0000313" key="2">
    <source>
        <dbReference type="EMBL" id="GAA2488003.1"/>
    </source>
</evidence>
<gene>
    <name evidence="2" type="ORF">GCM10010406_25170</name>
</gene>
<feature type="compositionally biased region" description="Basic and acidic residues" evidence="1">
    <location>
        <begin position="60"/>
        <end position="96"/>
    </location>
</feature>
<name>A0ABP5YXV7_9ACTN</name>
<keyword evidence="3" id="KW-1185">Reference proteome</keyword>
<comment type="caution">
    <text evidence="2">The sequence shown here is derived from an EMBL/GenBank/DDBJ whole genome shotgun (WGS) entry which is preliminary data.</text>
</comment>
<feature type="compositionally biased region" description="Pro residues" evidence="1">
    <location>
        <begin position="13"/>
        <end position="31"/>
    </location>
</feature>
<feature type="compositionally biased region" description="Basic residues" evidence="1">
    <location>
        <begin position="111"/>
        <end position="120"/>
    </location>
</feature>
<feature type="region of interest" description="Disordered" evidence="1">
    <location>
        <begin position="1"/>
        <end position="120"/>
    </location>
</feature>